<dbReference type="GO" id="GO:0008235">
    <property type="term" value="F:metalloexopeptidase activity"/>
    <property type="evidence" value="ECO:0007669"/>
    <property type="project" value="UniProtKB-ARBA"/>
</dbReference>
<dbReference type="SUPFAM" id="SSF55920">
    <property type="entry name" value="Creatinase/aminopeptidase"/>
    <property type="match status" value="1"/>
</dbReference>
<reference evidence="4" key="1">
    <citation type="submission" date="2015-05" db="EMBL/GenBank/DDBJ databases">
        <authorList>
            <person name="Rodrigo-Torres Lidia"/>
            <person name="Arahal R.David."/>
        </authorList>
    </citation>
    <scope>NUCLEOTIDE SEQUENCE [LARGE SCALE GENOMIC DNA]</scope>
    <source>
        <strain evidence="4">CECT 7321</strain>
    </source>
</reference>
<evidence type="ECO:0000259" key="1">
    <source>
        <dbReference type="Pfam" id="PF00557"/>
    </source>
</evidence>
<dbReference type="InterPro" id="IPR050659">
    <property type="entry name" value="Peptidase_M24B"/>
</dbReference>
<dbReference type="InterPro" id="IPR000587">
    <property type="entry name" value="Creatinase_N"/>
</dbReference>
<organism evidence="3 4">
    <name type="scientific">Phaeobacter italicus</name>
    <dbReference type="NCBI Taxonomy" id="481446"/>
    <lineage>
        <taxon>Bacteria</taxon>
        <taxon>Pseudomonadati</taxon>
        <taxon>Pseudomonadota</taxon>
        <taxon>Alphaproteobacteria</taxon>
        <taxon>Rhodobacterales</taxon>
        <taxon>Roseobacteraceae</taxon>
        <taxon>Phaeobacter</taxon>
    </lineage>
</organism>
<dbReference type="InterPro" id="IPR029149">
    <property type="entry name" value="Creatin/AminoP/Spt16_N"/>
</dbReference>
<dbReference type="RefSeq" id="WP_050673512.1">
    <property type="nucleotide sequence ID" value="NZ_CVRL01000026.1"/>
</dbReference>
<dbReference type="PANTHER" id="PTHR46112:SF2">
    <property type="entry name" value="XAA-PRO AMINOPEPTIDASE P-RELATED"/>
    <property type="match status" value="1"/>
</dbReference>
<dbReference type="Pfam" id="PF00557">
    <property type="entry name" value="Peptidase_M24"/>
    <property type="match status" value="1"/>
</dbReference>
<sequence length="404" mass="43090">MTQTAKGRATSPDAASTGFAQSEYRARVAALQARMAQSGVDVLLLTTAADFYYVAGFLTRFWESPARPWFLCVPASGDPVAVIPAIGAELMGRGWIEDIRTWDAPFPGDDGVSLLAETLREVSATSPAPRIGLPMGLETQLRMPIGDYLRLTAMIAPAQCVDATDVVQRVREIKSEAEIAKIRAACGVADRAFARVGEYACPGARLDEVFRRFQMSLLEEGADWVSYTAGGAGPGGYGDVISPADDRRLAPGDVLMLDTGAVLDGYFCDFDRNYAISHVAKDTAAAQAALMAATDQVLGHLRPGHLACDVHRMFAEQLRAQGAVPGGGRLGHGLGLTLTEWPSFTPHDKTELRAGMVLTLEPGVEIAPGRCLVHEENIVLRESGPELLSSRAPRDLPILSGGAT</sequence>
<dbReference type="InterPro" id="IPR001714">
    <property type="entry name" value="Pept_M24_MAP"/>
</dbReference>
<dbReference type="CDD" id="cd01066">
    <property type="entry name" value="APP_MetAP"/>
    <property type="match status" value="1"/>
</dbReference>
<dbReference type="PANTHER" id="PTHR46112">
    <property type="entry name" value="AMINOPEPTIDASE"/>
    <property type="match status" value="1"/>
</dbReference>
<dbReference type="PRINTS" id="PR00599">
    <property type="entry name" value="MAPEPTIDASE"/>
</dbReference>
<evidence type="ECO:0000313" key="4">
    <source>
        <dbReference type="Proteomes" id="UP000043764"/>
    </source>
</evidence>
<evidence type="ECO:0000259" key="2">
    <source>
        <dbReference type="Pfam" id="PF01321"/>
    </source>
</evidence>
<protein>
    <submittedName>
        <fullName evidence="3">Putative peptidase</fullName>
        <ecNumber evidence="3">3.4.-.-</ecNumber>
    </submittedName>
</protein>
<feature type="domain" description="Peptidase M24" evidence="1">
    <location>
        <begin position="181"/>
        <end position="380"/>
    </location>
</feature>
<dbReference type="Gene3D" id="3.40.350.10">
    <property type="entry name" value="Creatinase/prolidase N-terminal domain"/>
    <property type="match status" value="1"/>
</dbReference>
<name>A0A0H5D2K8_9RHOB</name>
<keyword evidence="3" id="KW-0378">Hydrolase</keyword>
<dbReference type="STRING" id="481446.NIT7645_01414"/>
<dbReference type="InterPro" id="IPR000994">
    <property type="entry name" value="Pept_M24"/>
</dbReference>
<keyword evidence="4" id="KW-1185">Reference proteome</keyword>
<dbReference type="AlphaFoldDB" id="A0A0H5D2K8"/>
<dbReference type="SUPFAM" id="SSF53092">
    <property type="entry name" value="Creatinase/prolidase N-terminal domain"/>
    <property type="match status" value="1"/>
</dbReference>
<dbReference type="Pfam" id="PF01321">
    <property type="entry name" value="Creatinase_N"/>
    <property type="match status" value="1"/>
</dbReference>
<proteinExistence type="predicted"/>
<dbReference type="EC" id="3.4.-.-" evidence="3"/>
<dbReference type="EMBL" id="CVRL01000026">
    <property type="protein sequence ID" value="CRL11371.1"/>
    <property type="molecule type" value="Genomic_DNA"/>
</dbReference>
<evidence type="ECO:0000313" key="3">
    <source>
        <dbReference type="EMBL" id="CRL11371.1"/>
    </source>
</evidence>
<dbReference type="Proteomes" id="UP000043764">
    <property type="component" value="Unassembled WGS sequence"/>
</dbReference>
<gene>
    <name evidence="3" type="ORF">NIT7321_02226</name>
</gene>
<dbReference type="Gene3D" id="3.90.230.10">
    <property type="entry name" value="Creatinase/methionine aminopeptidase superfamily"/>
    <property type="match status" value="1"/>
</dbReference>
<feature type="domain" description="Creatinase N-terminal" evidence="2">
    <location>
        <begin position="27"/>
        <end position="173"/>
    </location>
</feature>
<dbReference type="GO" id="GO:0004177">
    <property type="term" value="F:aminopeptidase activity"/>
    <property type="evidence" value="ECO:0007669"/>
    <property type="project" value="UniProtKB-ARBA"/>
</dbReference>
<dbReference type="InterPro" id="IPR036005">
    <property type="entry name" value="Creatinase/aminopeptidase-like"/>
</dbReference>
<accession>A0A0H5D2K8</accession>